<organism evidence="2 3">
    <name type="scientific">Bursaphelenchus okinawaensis</name>
    <dbReference type="NCBI Taxonomy" id="465554"/>
    <lineage>
        <taxon>Eukaryota</taxon>
        <taxon>Metazoa</taxon>
        <taxon>Ecdysozoa</taxon>
        <taxon>Nematoda</taxon>
        <taxon>Chromadorea</taxon>
        <taxon>Rhabditida</taxon>
        <taxon>Tylenchina</taxon>
        <taxon>Tylenchomorpha</taxon>
        <taxon>Aphelenchoidea</taxon>
        <taxon>Aphelenchoididae</taxon>
        <taxon>Bursaphelenchus</taxon>
    </lineage>
</organism>
<feature type="domain" description="PAN2-PAN3 deadenylation complex catalytic subunit PAN2 N-terminal" evidence="1">
    <location>
        <begin position="38"/>
        <end position="280"/>
    </location>
</feature>
<evidence type="ECO:0000313" key="2">
    <source>
        <dbReference type="EMBL" id="CAD5213467.1"/>
    </source>
</evidence>
<sequence>MNGVDMNMVNDGYNDFTEMQTDFGYSNMAMPIGFTEMACMSFDHRENLLWIVDASGHVVSYYRTALQLYSRFFWPLDKHDTDAHTIVPTAEHVIIVGKSTVAAFTRGGVPVYFYRSENLSDLCCAHWDPYTNLLFLGGLQDTMIVFDIEVRSERNIIKLKEQSSTIIRTTERYLVSASDDGKITVRSKDLMKYNLIAQTQAHSGKVIDFDVHGTYLVCCGMSQKSNGTLVYDNFLKVYDVRNLTPQVPIPFNRHPNICKFIGIDSLNEEKVVVTSGATLFLVDILENKLNFLGTLHMPASHLCASDSHQAIAVGIGDCPSMVQLFWTDDEDPPFSLCDIDPIFPIEEDKDMPIPYDAPTPLATFPLRYCPGMDYCSDRWPDVLMRRRYL</sequence>
<evidence type="ECO:0000259" key="1">
    <source>
        <dbReference type="Pfam" id="PF20770"/>
    </source>
</evidence>
<dbReference type="InterPro" id="IPR050785">
    <property type="entry name" value="PAN2-PAN3_catalytic_subunit"/>
</dbReference>
<dbReference type="SUPFAM" id="SSF50978">
    <property type="entry name" value="WD40 repeat-like"/>
    <property type="match status" value="1"/>
</dbReference>
<keyword evidence="3" id="KW-1185">Reference proteome</keyword>
<dbReference type="OrthoDB" id="16516at2759"/>
<dbReference type="GO" id="GO:0004535">
    <property type="term" value="F:poly(A)-specific ribonuclease activity"/>
    <property type="evidence" value="ECO:0007669"/>
    <property type="project" value="TreeGrafter"/>
</dbReference>
<dbReference type="GO" id="GO:0000932">
    <property type="term" value="C:P-body"/>
    <property type="evidence" value="ECO:0007669"/>
    <property type="project" value="TreeGrafter"/>
</dbReference>
<dbReference type="Proteomes" id="UP000614601">
    <property type="component" value="Unassembled WGS sequence"/>
</dbReference>
<dbReference type="GO" id="GO:0000289">
    <property type="term" value="P:nuclear-transcribed mRNA poly(A) tail shortening"/>
    <property type="evidence" value="ECO:0007669"/>
    <property type="project" value="TreeGrafter"/>
</dbReference>
<dbReference type="Gene3D" id="2.130.10.10">
    <property type="entry name" value="YVTN repeat-like/Quinoprotein amine dehydrogenase"/>
    <property type="match status" value="1"/>
</dbReference>
<evidence type="ECO:0000313" key="3">
    <source>
        <dbReference type="Proteomes" id="UP000614601"/>
    </source>
</evidence>
<dbReference type="Pfam" id="PF20770">
    <property type="entry name" value="PAN2_N"/>
    <property type="match status" value="1"/>
</dbReference>
<accession>A0A811KD99</accession>
<dbReference type="InterPro" id="IPR036322">
    <property type="entry name" value="WD40_repeat_dom_sf"/>
</dbReference>
<proteinExistence type="predicted"/>
<comment type="caution">
    <text evidence="2">The sequence shown here is derived from an EMBL/GenBank/DDBJ whole genome shotgun (WGS) entry which is preliminary data.</text>
</comment>
<dbReference type="InterPro" id="IPR048841">
    <property type="entry name" value="PAN2_N"/>
</dbReference>
<dbReference type="InterPro" id="IPR015943">
    <property type="entry name" value="WD40/YVTN_repeat-like_dom_sf"/>
</dbReference>
<reference evidence="2" key="1">
    <citation type="submission" date="2020-09" db="EMBL/GenBank/DDBJ databases">
        <authorList>
            <person name="Kikuchi T."/>
        </authorList>
    </citation>
    <scope>NUCLEOTIDE SEQUENCE</scope>
    <source>
        <strain evidence="2">SH1</strain>
    </source>
</reference>
<dbReference type="AlphaFoldDB" id="A0A811KD99"/>
<dbReference type="Proteomes" id="UP000783686">
    <property type="component" value="Unassembled WGS sequence"/>
</dbReference>
<name>A0A811KD99_9BILA</name>
<dbReference type="EMBL" id="CAJFCW020000003">
    <property type="protein sequence ID" value="CAG9100927.1"/>
    <property type="molecule type" value="Genomic_DNA"/>
</dbReference>
<dbReference type="PANTHER" id="PTHR15728:SF0">
    <property type="entry name" value="PAN2-PAN3 DEADENYLATION COMPLEX CATALYTIC SUBUNIT PAN2"/>
    <property type="match status" value="1"/>
</dbReference>
<dbReference type="PANTHER" id="PTHR15728">
    <property type="entry name" value="DEADENYLATION COMPLEX CATALYTIC SUBUNIT PAN2"/>
    <property type="match status" value="1"/>
</dbReference>
<dbReference type="GO" id="GO:0031251">
    <property type="term" value="C:PAN complex"/>
    <property type="evidence" value="ECO:0007669"/>
    <property type="project" value="TreeGrafter"/>
</dbReference>
<dbReference type="EMBL" id="CAJFDH010000003">
    <property type="protein sequence ID" value="CAD5213467.1"/>
    <property type="molecule type" value="Genomic_DNA"/>
</dbReference>
<gene>
    <name evidence="2" type="ORF">BOKJ2_LOCUS5107</name>
</gene>
<protein>
    <recommendedName>
        <fullName evidence="1">PAN2-PAN3 deadenylation complex catalytic subunit PAN2 N-terminal domain-containing protein</fullName>
    </recommendedName>
</protein>